<reference evidence="2 3" key="1">
    <citation type="submission" date="2020-06" db="EMBL/GenBank/DDBJ databases">
        <title>WGS assembly of Ceratodon purpureus strain R40.</title>
        <authorList>
            <person name="Carey S.B."/>
            <person name="Jenkins J."/>
            <person name="Shu S."/>
            <person name="Lovell J.T."/>
            <person name="Sreedasyam A."/>
            <person name="Maumus F."/>
            <person name="Tiley G.P."/>
            <person name="Fernandez-Pozo N."/>
            <person name="Barry K."/>
            <person name="Chen C."/>
            <person name="Wang M."/>
            <person name="Lipzen A."/>
            <person name="Daum C."/>
            <person name="Saski C.A."/>
            <person name="Payton A.C."/>
            <person name="Mcbreen J.C."/>
            <person name="Conrad R.E."/>
            <person name="Kollar L.M."/>
            <person name="Olsson S."/>
            <person name="Huttunen S."/>
            <person name="Landis J.B."/>
            <person name="Wickett N.J."/>
            <person name="Johnson M.G."/>
            <person name="Rensing S.A."/>
            <person name="Grimwood J."/>
            <person name="Schmutz J."/>
            <person name="Mcdaniel S.F."/>
        </authorList>
    </citation>
    <scope>NUCLEOTIDE SEQUENCE [LARGE SCALE GENOMIC DNA]</scope>
    <source>
        <strain evidence="2 3">R40</strain>
    </source>
</reference>
<protein>
    <submittedName>
        <fullName evidence="2">Uncharacterized protein</fullName>
    </submittedName>
</protein>
<proteinExistence type="predicted"/>
<feature type="region of interest" description="Disordered" evidence="1">
    <location>
        <begin position="66"/>
        <end position="86"/>
    </location>
</feature>
<keyword evidence="3" id="KW-1185">Reference proteome</keyword>
<dbReference type="Proteomes" id="UP000822688">
    <property type="component" value="Chromosome 11"/>
</dbReference>
<name>A0A8T0GAK8_CERPU</name>
<evidence type="ECO:0000256" key="1">
    <source>
        <dbReference type="SAM" id="MobiDB-lite"/>
    </source>
</evidence>
<dbReference type="AlphaFoldDB" id="A0A8T0GAK8"/>
<accession>A0A8T0GAK8</accession>
<feature type="region of interest" description="Disordered" evidence="1">
    <location>
        <begin position="19"/>
        <end position="51"/>
    </location>
</feature>
<feature type="compositionally biased region" description="Pro residues" evidence="1">
    <location>
        <begin position="19"/>
        <end position="36"/>
    </location>
</feature>
<dbReference type="EMBL" id="CM026432">
    <property type="protein sequence ID" value="KAG0555745.1"/>
    <property type="molecule type" value="Genomic_DNA"/>
</dbReference>
<comment type="caution">
    <text evidence="2">The sequence shown here is derived from an EMBL/GenBank/DDBJ whole genome shotgun (WGS) entry which is preliminary data.</text>
</comment>
<sequence length="137" mass="14780">MPIAHHLPFCLALEARRLPPSPPPPPLPPHTLPPSPQYHHRRHRHRRCRGGQYPLIRAHSLTHSLTHSVRPSVRSPALSLSLPPSLGGPLPLPPDSLIRSPACLPACPLGRALCRPSRCTPTRLSPLPGFAGCALAA</sequence>
<feature type="compositionally biased region" description="Basic residues" evidence="1">
    <location>
        <begin position="38"/>
        <end position="49"/>
    </location>
</feature>
<organism evidence="2 3">
    <name type="scientific">Ceratodon purpureus</name>
    <name type="common">Fire moss</name>
    <name type="synonym">Dicranum purpureum</name>
    <dbReference type="NCBI Taxonomy" id="3225"/>
    <lineage>
        <taxon>Eukaryota</taxon>
        <taxon>Viridiplantae</taxon>
        <taxon>Streptophyta</taxon>
        <taxon>Embryophyta</taxon>
        <taxon>Bryophyta</taxon>
        <taxon>Bryophytina</taxon>
        <taxon>Bryopsida</taxon>
        <taxon>Dicranidae</taxon>
        <taxon>Pseudoditrichales</taxon>
        <taxon>Ditrichaceae</taxon>
        <taxon>Ceratodon</taxon>
    </lineage>
</organism>
<evidence type="ECO:0000313" key="2">
    <source>
        <dbReference type="EMBL" id="KAG0555745.1"/>
    </source>
</evidence>
<evidence type="ECO:0000313" key="3">
    <source>
        <dbReference type="Proteomes" id="UP000822688"/>
    </source>
</evidence>
<feature type="compositionally biased region" description="Low complexity" evidence="1">
    <location>
        <begin position="75"/>
        <end position="86"/>
    </location>
</feature>
<gene>
    <name evidence="2" type="ORF">KC19_11G001100</name>
</gene>